<dbReference type="EMBL" id="CAHIKZ030005506">
    <property type="protein sequence ID" value="CAE1327747.1"/>
    <property type="molecule type" value="Genomic_DNA"/>
</dbReference>
<keyword evidence="1" id="KW-0812">Transmembrane</keyword>
<dbReference type="Proteomes" id="UP000597762">
    <property type="component" value="Unassembled WGS sequence"/>
</dbReference>
<feature type="transmembrane region" description="Helical" evidence="1">
    <location>
        <begin position="140"/>
        <end position="159"/>
    </location>
</feature>
<reference evidence="2" key="1">
    <citation type="submission" date="2021-01" db="EMBL/GenBank/DDBJ databases">
        <authorList>
            <person name="Li R."/>
            <person name="Bekaert M."/>
        </authorList>
    </citation>
    <scope>NUCLEOTIDE SEQUENCE</scope>
    <source>
        <strain evidence="2">Farmed</strain>
    </source>
</reference>
<feature type="transmembrane region" description="Helical" evidence="1">
    <location>
        <begin position="83"/>
        <end position="102"/>
    </location>
</feature>
<protein>
    <submittedName>
        <fullName evidence="2">Uncharacterized protein</fullName>
    </submittedName>
</protein>
<feature type="transmembrane region" description="Helical" evidence="1">
    <location>
        <begin position="243"/>
        <end position="263"/>
    </location>
</feature>
<keyword evidence="3" id="KW-1185">Reference proteome</keyword>
<dbReference type="AlphaFoldDB" id="A0A812ERF1"/>
<feature type="transmembrane region" description="Helical" evidence="1">
    <location>
        <begin position="179"/>
        <end position="198"/>
    </location>
</feature>
<feature type="transmembrane region" description="Helical" evidence="1">
    <location>
        <begin position="108"/>
        <end position="128"/>
    </location>
</feature>
<gene>
    <name evidence="2" type="ORF">SPHA_77182</name>
</gene>
<keyword evidence="1" id="KW-1133">Transmembrane helix</keyword>
<evidence type="ECO:0000313" key="3">
    <source>
        <dbReference type="Proteomes" id="UP000597762"/>
    </source>
</evidence>
<comment type="caution">
    <text evidence="2">The sequence shown here is derived from an EMBL/GenBank/DDBJ whole genome shotgun (WGS) entry which is preliminary data.</text>
</comment>
<name>A0A812ERF1_ACAPH</name>
<proteinExistence type="predicted"/>
<evidence type="ECO:0000256" key="1">
    <source>
        <dbReference type="SAM" id="Phobius"/>
    </source>
</evidence>
<keyword evidence="1" id="KW-0472">Membrane</keyword>
<sequence>MHFLFSYSPSIGANFSNIQVFFLTLSVSLSLSLSLTSPNTHTHPFYISHSLVTFSFVSSPIYSCSYFLHFLFLSFNYSLIRSLFSPLCLFLTFRFLCFTYPVSLPLPYSHFTSFVSLLLDIFITHTFSLSHNFLAHSLSLSLSFSFLTLYGSLSLFIFVQLSRSSYLLHFLYLTFTHSFARTLHSLLPLSLFFTFFLHSGFLSHTFCISLFLSLTHVLSFSLTLHISLLHLSLLHVFLTLPSLSLSFAAFLTLSVCLSISFYLSL</sequence>
<feature type="transmembrane region" description="Helical" evidence="1">
    <location>
        <begin position="46"/>
        <end position="71"/>
    </location>
</feature>
<organism evidence="2 3">
    <name type="scientific">Acanthosepion pharaonis</name>
    <name type="common">Pharaoh cuttlefish</name>
    <name type="synonym">Sepia pharaonis</name>
    <dbReference type="NCBI Taxonomy" id="158019"/>
    <lineage>
        <taxon>Eukaryota</taxon>
        <taxon>Metazoa</taxon>
        <taxon>Spiralia</taxon>
        <taxon>Lophotrochozoa</taxon>
        <taxon>Mollusca</taxon>
        <taxon>Cephalopoda</taxon>
        <taxon>Coleoidea</taxon>
        <taxon>Decapodiformes</taxon>
        <taxon>Sepiida</taxon>
        <taxon>Sepiina</taxon>
        <taxon>Sepiidae</taxon>
        <taxon>Acanthosepion</taxon>
    </lineage>
</organism>
<feature type="transmembrane region" description="Helical" evidence="1">
    <location>
        <begin position="210"/>
        <end position="231"/>
    </location>
</feature>
<evidence type="ECO:0000313" key="2">
    <source>
        <dbReference type="EMBL" id="CAE1327747.1"/>
    </source>
</evidence>
<accession>A0A812ERF1</accession>